<dbReference type="GO" id="GO:0016020">
    <property type="term" value="C:membrane"/>
    <property type="evidence" value="ECO:0007669"/>
    <property type="project" value="UniProtKB-SubCell"/>
</dbReference>
<keyword evidence="4 5" id="KW-0472">Membrane</keyword>
<feature type="transmembrane region" description="Helical" evidence="5">
    <location>
        <begin position="196"/>
        <end position="215"/>
    </location>
</feature>
<evidence type="ECO:0000256" key="1">
    <source>
        <dbReference type="ARBA" id="ARBA00004141"/>
    </source>
</evidence>
<dbReference type="Proteomes" id="UP001141434">
    <property type="component" value="Unassembled WGS sequence"/>
</dbReference>
<evidence type="ECO:0000256" key="4">
    <source>
        <dbReference type="ARBA" id="ARBA00023136"/>
    </source>
</evidence>
<proteinExistence type="predicted"/>
<reference evidence="6" key="1">
    <citation type="submission" date="2022-11" db="EMBL/GenBank/DDBJ databases">
        <authorList>
            <person name="Petersen C."/>
        </authorList>
    </citation>
    <scope>NUCLEOTIDE SEQUENCE</scope>
    <source>
        <strain evidence="6">IBT 34128</strain>
    </source>
</reference>
<feature type="transmembrane region" description="Helical" evidence="5">
    <location>
        <begin position="320"/>
        <end position="343"/>
    </location>
</feature>
<protein>
    <submittedName>
        <fullName evidence="6">Amino acid transporter</fullName>
    </submittedName>
</protein>
<keyword evidence="3 5" id="KW-1133">Transmembrane helix</keyword>
<feature type="transmembrane region" description="Helical" evidence="5">
    <location>
        <begin position="76"/>
        <end position="100"/>
    </location>
</feature>
<dbReference type="EMBL" id="JAPMSZ010000010">
    <property type="protein sequence ID" value="KAJ5086467.1"/>
    <property type="molecule type" value="Genomic_DNA"/>
</dbReference>
<gene>
    <name evidence="6" type="ORF">NUU61_007774</name>
</gene>
<dbReference type="Gene3D" id="1.20.1740.10">
    <property type="entry name" value="Amino acid/polyamine transporter I"/>
    <property type="match status" value="1"/>
</dbReference>
<name>A0A9W9ER43_9EURO</name>
<dbReference type="GO" id="GO:0015179">
    <property type="term" value="F:L-amino acid transmembrane transporter activity"/>
    <property type="evidence" value="ECO:0007669"/>
    <property type="project" value="TreeGrafter"/>
</dbReference>
<evidence type="ECO:0000313" key="6">
    <source>
        <dbReference type="EMBL" id="KAJ5086467.1"/>
    </source>
</evidence>
<dbReference type="InterPro" id="IPR002293">
    <property type="entry name" value="AA/rel_permease1"/>
</dbReference>
<feature type="transmembrane region" description="Helical" evidence="5">
    <location>
        <begin position="467"/>
        <end position="490"/>
    </location>
</feature>
<comment type="caution">
    <text evidence="6">The sequence shown here is derived from an EMBL/GenBank/DDBJ whole genome shotgun (WGS) entry which is preliminary data.</text>
</comment>
<reference evidence="6" key="2">
    <citation type="journal article" date="2023" name="IMA Fungus">
        <title>Comparative genomic study of the Penicillium genus elucidates a diverse pangenome and 15 lateral gene transfer events.</title>
        <authorList>
            <person name="Petersen C."/>
            <person name="Sorensen T."/>
            <person name="Nielsen M.R."/>
            <person name="Sondergaard T.E."/>
            <person name="Sorensen J.L."/>
            <person name="Fitzpatrick D.A."/>
            <person name="Frisvad J.C."/>
            <person name="Nielsen K.L."/>
        </authorList>
    </citation>
    <scope>NUCLEOTIDE SEQUENCE</scope>
    <source>
        <strain evidence="6">IBT 34128</strain>
    </source>
</reference>
<dbReference type="InterPro" id="IPR050598">
    <property type="entry name" value="AminoAcid_Transporter"/>
</dbReference>
<evidence type="ECO:0000256" key="2">
    <source>
        <dbReference type="ARBA" id="ARBA00022692"/>
    </source>
</evidence>
<keyword evidence="7" id="KW-1185">Reference proteome</keyword>
<dbReference type="AlphaFoldDB" id="A0A9W9ER43"/>
<feature type="transmembrane region" description="Helical" evidence="5">
    <location>
        <begin position="374"/>
        <end position="392"/>
    </location>
</feature>
<dbReference type="OrthoDB" id="5982228at2759"/>
<accession>A0A9W9ER43</accession>
<feature type="transmembrane region" description="Helical" evidence="5">
    <location>
        <begin position="164"/>
        <end position="184"/>
    </location>
</feature>
<dbReference type="PIRSF" id="PIRSF006060">
    <property type="entry name" value="AA_transporter"/>
    <property type="match status" value="1"/>
</dbReference>
<feature type="transmembrane region" description="Helical" evidence="5">
    <location>
        <begin position="52"/>
        <end position="70"/>
    </location>
</feature>
<dbReference type="PANTHER" id="PTHR11785:SF382">
    <property type="entry name" value="LOW-AFFINITY METHIONINE PERMEASE"/>
    <property type="match status" value="1"/>
</dbReference>
<evidence type="ECO:0000256" key="3">
    <source>
        <dbReference type="ARBA" id="ARBA00022989"/>
    </source>
</evidence>
<comment type="subcellular location">
    <subcellularLocation>
        <location evidence="1">Membrane</location>
        <topology evidence="1">Multi-pass membrane protein</topology>
    </subcellularLocation>
</comment>
<feature type="transmembrane region" description="Helical" evidence="5">
    <location>
        <begin position="433"/>
        <end position="455"/>
    </location>
</feature>
<feature type="transmembrane region" description="Helical" evidence="5">
    <location>
        <begin position="235"/>
        <end position="252"/>
    </location>
</feature>
<dbReference type="GeneID" id="81397468"/>
<organism evidence="6 7">
    <name type="scientific">Penicillium alfredii</name>
    <dbReference type="NCBI Taxonomy" id="1506179"/>
    <lineage>
        <taxon>Eukaryota</taxon>
        <taxon>Fungi</taxon>
        <taxon>Dikarya</taxon>
        <taxon>Ascomycota</taxon>
        <taxon>Pezizomycotina</taxon>
        <taxon>Eurotiomycetes</taxon>
        <taxon>Eurotiomycetidae</taxon>
        <taxon>Eurotiales</taxon>
        <taxon>Aspergillaceae</taxon>
        <taxon>Penicillium</taxon>
    </lineage>
</organism>
<evidence type="ECO:0000256" key="5">
    <source>
        <dbReference type="SAM" id="Phobius"/>
    </source>
</evidence>
<feature type="transmembrane region" description="Helical" evidence="5">
    <location>
        <begin position="404"/>
        <end position="421"/>
    </location>
</feature>
<feature type="transmembrane region" description="Helical" evidence="5">
    <location>
        <begin position="121"/>
        <end position="144"/>
    </location>
</feature>
<keyword evidence="2 5" id="KW-0812">Transmembrane</keyword>
<sequence length="515" mass="55379">MPRPLNFHKGFGETLPLLSRPKDESLGEADNHDLLDDGDGQRHLGLFSTSMLLTNRMVGATIFLVPASIAQDVGSVGAALSLWLVGVLLAFCGLLVWLELGCLRPRSGGEMSYLQAAYPRPYLLTTTIFASYVVFGFIGLLSPVVAENFLLAIDLTPGEWSTRFLSVGVMGLVAAIHITSRVWSVRIMNTLGMVKIVGLVVIISLGIAALFGQVSEVPDPLANFRHPFAGSSSNFSDYVVAVFKILVAFQGWNNASYVLDEIKQPRSTLKQAGVLGVGCVGILYFFTNIAYFVVASPEEISRSGVQLVALTFGKTFGSGAVRLAAALIALSTCGCLMAVSFTASRLVQILVKEGILPLSSSFGAGPKSDISSRTFMVVFGSSVVAILFIPFGDAYDIFTSVSQYYAAIISFPVVGSLFILRRQIQPTNNNIRIGSVIPLLFLAGQTCLLLAPFMFPQAEGGNVSSAWLALVMVVCSLVVGGEYWCIWLAYQQGKCDFNWDQVLGACEWHPGYVVA</sequence>
<evidence type="ECO:0000313" key="7">
    <source>
        <dbReference type="Proteomes" id="UP001141434"/>
    </source>
</evidence>
<feature type="transmembrane region" description="Helical" evidence="5">
    <location>
        <begin position="272"/>
        <end position="294"/>
    </location>
</feature>
<dbReference type="RefSeq" id="XP_056508592.1">
    <property type="nucleotide sequence ID" value="XM_056658299.1"/>
</dbReference>
<dbReference type="Pfam" id="PF13520">
    <property type="entry name" value="AA_permease_2"/>
    <property type="match status" value="1"/>
</dbReference>
<dbReference type="PANTHER" id="PTHR11785">
    <property type="entry name" value="AMINO ACID TRANSPORTER"/>
    <property type="match status" value="1"/>
</dbReference>